<keyword evidence="1" id="KW-1133">Transmembrane helix</keyword>
<protein>
    <submittedName>
        <fullName evidence="2">Uncharacterized protein</fullName>
    </submittedName>
</protein>
<name>A0A5C5ZNE7_9BACT</name>
<keyword evidence="1" id="KW-0812">Transmembrane</keyword>
<evidence type="ECO:0000256" key="1">
    <source>
        <dbReference type="SAM" id="Phobius"/>
    </source>
</evidence>
<comment type="caution">
    <text evidence="2">The sequence shown here is derived from an EMBL/GenBank/DDBJ whole genome shotgun (WGS) entry which is preliminary data.</text>
</comment>
<evidence type="ECO:0000313" key="2">
    <source>
        <dbReference type="EMBL" id="TWT87963.1"/>
    </source>
</evidence>
<gene>
    <name evidence="2" type="ORF">Pla100_58150</name>
</gene>
<dbReference type="AlphaFoldDB" id="A0A5C5ZNE7"/>
<keyword evidence="1" id="KW-0472">Membrane</keyword>
<evidence type="ECO:0000313" key="3">
    <source>
        <dbReference type="Proteomes" id="UP000316213"/>
    </source>
</evidence>
<organism evidence="2 3">
    <name type="scientific">Neorhodopirellula pilleata</name>
    <dbReference type="NCBI Taxonomy" id="2714738"/>
    <lineage>
        <taxon>Bacteria</taxon>
        <taxon>Pseudomonadati</taxon>
        <taxon>Planctomycetota</taxon>
        <taxon>Planctomycetia</taxon>
        <taxon>Pirellulales</taxon>
        <taxon>Pirellulaceae</taxon>
        <taxon>Neorhodopirellula</taxon>
    </lineage>
</organism>
<dbReference type="EMBL" id="SJPM01000023">
    <property type="protein sequence ID" value="TWT87963.1"/>
    <property type="molecule type" value="Genomic_DNA"/>
</dbReference>
<feature type="transmembrane region" description="Helical" evidence="1">
    <location>
        <begin position="63"/>
        <end position="84"/>
    </location>
</feature>
<dbReference type="Proteomes" id="UP000316213">
    <property type="component" value="Unassembled WGS sequence"/>
</dbReference>
<keyword evidence="3" id="KW-1185">Reference proteome</keyword>
<sequence>MAFDPSLTHSEVCAFFSNPLRKRGIIDMDSSLAYAAGYDQINSTLHVRLTPKLKFDAPLLGRFIEMVPIAVVVLALAVLNNFLWEIAFSLLG</sequence>
<accession>A0A5C5ZNE7</accession>
<reference evidence="2 3" key="1">
    <citation type="submission" date="2019-02" db="EMBL/GenBank/DDBJ databases">
        <title>Deep-cultivation of Planctomycetes and their phenomic and genomic characterization uncovers novel biology.</title>
        <authorList>
            <person name="Wiegand S."/>
            <person name="Jogler M."/>
            <person name="Boedeker C."/>
            <person name="Pinto D."/>
            <person name="Vollmers J."/>
            <person name="Rivas-Marin E."/>
            <person name="Kohn T."/>
            <person name="Peeters S.H."/>
            <person name="Heuer A."/>
            <person name="Rast P."/>
            <person name="Oberbeckmann S."/>
            <person name="Bunk B."/>
            <person name="Jeske O."/>
            <person name="Meyerdierks A."/>
            <person name="Storesund J.E."/>
            <person name="Kallscheuer N."/>
            <person name="Luecker S."/>
            <person name="Lage O.M."/>
            <person name="Pohl T."/>
            <person name="Merkel B.J."/>
            <person name="Hornburger P."/>
            <person name="Mueller R.-W."/>
            <person name="Bruemmer F."/>
            <person name="Labrenz M."/>
            <person name="Spormann A.M."/>
            <person name="Op Den Camp H."/>
            <person name="Overmann J."/>
            <person name="Amann R."/>
            <person name="Jetten M.S.M."/>
            <person name="Mascher T."/>
            <person name="Medema M.H."/>
            <person name="Devos D.P."/>
            <person name="Kaster A.-K."/>
            <person name="Ovreas L."/>
            <person name="Rohde M."/>
            <person name="Galperin M.Y."/>
            <person name="Jogler C."/>
        </authorList>
    </citation>
    <scope>NUCLEOTIDE SEQUENCE [LARGE SCALE GENOMIC DNA]</scope>
    <source>
        <strain evidence="2 3">Pla100</strain>
    </source>
</reference>
<proteinExistence type="predicted"/>